<reference evidence="1" key="2">
    <citation type="journal article" date="2020" name="Nat. Commun.">
        <title>Large-scale genome sequencing of mycorrhizal fungi provides insights into the early evolution of symbiotic traits.</title>
        <authorList>
            <person name="Miyauchi S."/>
            <person name="Kiss E."/>
            <person name="Kuo A."/>
            <person name="Drula E."/>
            <person name="Kohler A."/>
            <person name="Sanchez-Garcia M."/>
            <person name="Morin E."/>
            <person name="Andreopoulos B."/>
            <person name="Barry K.W."/>
            <person name="Bonito G."/>
            <person name="Buee M."/>
            <person name="Carver A."/>
            <person name="Chen C."/>
            <person name="Cichocki N."/>
            <person name="Clum A."/>
            <person name="Culley D."/>
            <person name="Crous P.W."/>
            <person name="Fauchery L."/>
            <person name="Girlanda M."/>
            <person name="Hayes R.D."/>
            <person name="Keri Z."/>
            <person name="LaButti K."/>
            <person name="Lipzen A."/>
            <person name="Lombard V."/>
            <person name="Magnuson J."/>
            <person name="Maillard F."/>
            <person name="Murat C."/>
            <person name="Nolan M."/>
            <person name="Ohm R.A."/>
            <person name="Pangilinan J."/>
            <person name="Pereira M.F."/>
            <person name="Perotto S."/>
            <person name="Peter M."/>
            <person name="Pfister S."/>
            <person name="Riley R."/>
            <person name="Sitrit Y."/>
            <person name="Stielow J.B."/>
            <person name="Szollosi G."/>
            <person name="Zifcakova L."/>
            <person name="Stursova M."/>
            <person name="Spatafora J.W."/>
            <person name="Tedersoo L."/>
            <person name="Vaario L.M."/>
            <person name="Yamada A."/>
            <person name="Yan M."/>
            <person name="Wang P."/>
            <person name="Xu J."/>
            <person name="Bruns T."/>
            <person name="Baldrian P."/>
            <person name="Vilgalys R."/>
            <person name="Dunand C."/>
            <person name="Henrissat B."/>
            <person name="Grigoriev I.V."/>
            <person name="Hibbett D."/>
            <person name="Nagy L.G."/>
            <person name="Martin F.M."/>
        </authorList>
    </citation>
    <scope>NUCLEOTIDE SEQUENCE</scope>
    <source>
        <strain evidence="1">P2</strain>
    </source>
</reference>
<proteinExistence type="predicted"/>
<evidence type="ECO:0000313" key="1">
    <source>
        <dbReference type="EMBL" id="KAF9642777.1"/>
    </source>
</evidence>
<gene>
    <name evidence="1" type="ORF">BDM02DRAFT_3069864</name>
</gene>
<dbReference type="EMBL" id="MU118360">
    <property type="protein sequence ID" value="KAF9642777.1"/>
    <property type="molecule type" value="Genomic_DNA"/>
</dbReference>
<feature type="non-terminal residue" evidence="1">
    <location>
        <position position="1"/>
    </location>
</feature>
<keyword evidence="2" id="KW-1185">Reference proteome</keyword>
<reference evidence="1" key="1">
    <citation type="submission" date="2019-10" db="EMBL/GenBank/DDBJ databases">
        <authorList>
            <consortium name="DOE Joint Genome Institute"/>
            <person name="Kuo A."/>
            <person name="Miyauchi S."/>
            <person name="Kiss E."/>
            <person name="Drula E."/>
            <person name="Kohler A."/>
            <person name="Sanchez-Garcia M."/>
            <person name="Andreopoulos B."/>
            <person name="Barry K.W."/>
            <person name="Bonito G."/>
            <person name="Buee M."/>
            <person name="Carver A."/>
            <person name="Chen C."/>
            <person name="Cichocki N."/>
            <person name="Clum A."/>
            <person name="Culley D."/>
            <person name="Crous P.W."/>
            <person name="Fauchery L."/>
            <person name="Girlanda M."/>
            <person name="Hayes R."/>
            <person name="Keri Z."/>
            <person name="Labutti K."/>
            <person name="Lipzen A."/>
            <person name="Lombard V."/>
            <person name="Magnuson J."/>
            <person name="Maillard F."/>
            <person name="Morin E."/>
            <person name="Murat C."/>
            <person name="Nolan M."/>
            <person name="Ohm R."/>
            <person name="Pangilinan J."/>
            <person name="Pereira M."/>
            <person name="Perotto S."/>
            <person name="Peter M."/>
            <person name="Riley R."/>
            <person name="Sitrit Y."/>
            <person name="Stielow B."/>
            <person name="Szollosi G."/>
            <person name="Zifcakova L."/>
            <person name="Stursova M."/>
            <person name="Spatafora J.W."/>
            <person name="Tedersoo L."/>
            <person name="Vaario L.-M."/>
            <person name="Yamada A."/>
            <person name="Yan M."/>
            <person name="Wang P."/>
            <person name="Xu J."/>
            <person name="Bruns T."/>
            <person name="Baldrian P."/>
            <person name="Vilgalys R."/>
            <person name="Henrissat B."/>
            <person name="Grigoriev I.V."/>
            <person name="Hibbett D."/>
            <person name="Nagy L.G."/>
            <person name="Martin F.M."/>
        </authorList>
    </citation>
    <scope>NUCLEOTIDE SEQUENCE</scope>
    <source>
        <strain evidence="1">P2</strain>
    </source>
</reference>
<dbReference type="Proteomes" id="UP000886501">
    <property type="component" value="Unassembled WGS sequence"/>
</dbReference>
<accession>A0ACB6YZQ0</accession>
<protein>
    <submittedName>
        <fullName evidence="1">Uncharacterized protein</fullName>
    </submittedName>
</protein>
<name>A0ACB6YZQ0_THEGA</name>
<sequence>VPSLADLRELTLTRFHRNPCNFQLEFAQAVLEGKKHVLLQAGCRMGKTLGFWIPLLARTSGSLIVVTPLTLLGDQHVENLAEAGIQAVNIDADTIASDPHVFEDIGSGVYRVVVTSPEQLMKE</sequence>
<evidence type="ECO:0000313" key="2">
    <source>
        <dbReference type="Proteomes" id="UP000886501"/>
    </source>
</evidence>
<comment type="caution">
    <text evidence="1">The sequence shown here is derived from an EMBL/GenBank/DDBJ whole genome shotgun (WGS) entry which is preliminary data.</text>
</comment>
<feature type="non-terminal residue" evidence="1">
    <location>
        <position position="123"/>
    </location>
</feature>
<organism evidence="1 2">
    <name type="scientific">Thelephora ganbajun</name>
    <name type="common">Ganba fungus</name>
    <dbReference type="NCBI Taxonomy" id="370292"/>
    <lineage>
        <taxon>Eukaryota</taxon>
        <taxon>Fungi</taxon>
        <taxon>Dikarya</taxon>
        <taxon>Basidiomycota</taxon>
        <taxon>Agaricomycotina</taxon>
        <taxon>Agaricomycetes</taxon>
        <taxon>Thelephorales</taxon>
        <taxon>Thelephoraceae</taxon>
        <taxon>Thelephora</taxon>
    </lineage>
</organism>